<evidence type="ECO:0000256" key="1">
    <source>
        <dbReference type="SAM" id="Phobius"/>
    </source>
</evidence>
<dbReference type="EMBL" id="JAPMOS010000021">
    <property type="protein sequence ID" value="KAJ4459243.1"/>
    <property type="molecule type" value="Genomic_DNA"/>
</dbReference>
<dbReference type="SUPFAM" id="SSF81383">
    <property type="entry name" value="F-box domain"/>
    <property type="match status" value="1"/>
</dbReference>
<feature type="transmembrane region" description="Helical" evidence="1">
    <location>
        <begin position="117"/>
        <end position="138"/>
    </location>
</feature>
<name>A0ABQ8ULV2_9EUKA</name>
<dbReference type="InterPro" id="IPR001810">
    <property type="entry name" value="F-box_dom"/>
</dbReference>
<feature type="transmembrane region" description="Helical" evidence="1">
    <location>
        <begin position="180"/>
        <end position="201"/>
    </location>
</feature>
<gene>
    <name evidence="3" type="ORF">PAPYR_4776</name>
</gene>
<comment type="caution">
    <text evidence="3">The sequence shown here is derived from an EMBL/GenBank/DDBJ whole genome shotgun (WGS) entry which is preliminary data.</text>
</comment>
<proteinExistence type="predicted"/>
<organism evidence="3 4">
    <name type="scientific">Paratrimastix pyriformis</name>
    <dbReference type="NCBI Taxonomy" id="342808"/>
    <lineage>
        <taxon>Eukaryota</taxon>
        <taxon>Metamonada</taxon>
        <taxon>Preaxostyla</taxon>
        <taxon>Paratrimastigidae</taxon>
        <taxon>Paratrimastix</taxon>
    </lineage>
</organism>
<keyword evidence="4" id="KW-1185">Reference proteome</keyword>
<keyword evidence="1" id="KW-0812">Transmembrane</keyword>
<feature type="transmembrane region" description="Helical" evidence="1">
    <location>
        <begin position="252"/>
        <end position="274"/>
    </location>
</feature>
<feature type="transmembrane region" description="Helical" evidence="1">
    <location>
        <begin position="347"/>
        <end position="366"/>
    </location>
</feature>
<dbReference type="InterPro" id="IPR036047">
    <property type="entry name" value="F-box-like_dom_sf"/>
</dbReference>
<keyword evidence="1" id="KW-1133">Transmembrane helix</keyword>
<feature type="transmembrane region" description="Helical" evidence="1">
    <location>
        <begin position="321"/>
        <end position="341"/>
    </location>
</feature>
<sequence length="437" mass="48658">MERLPDELLALIYQKLRSVKALAEGSLVSRQFRSALWTNGNTLWQQVYLEDFGARAAQEVESKLPRESVASISWRNKYQDQRELLRLVQCDRKKRVKAMIDQKRPPRLSKSLQDATYIVLNPLMVFVAIPLFLVFIILRAEGVLGWSLHAIFAPADYILISGLCLYGGSALMTQDRQGRFFWCLIGSLFPVGIATLHYAAARGDWILETGGSNPAPAGLNWMYVFTPAMALILGIFATLINLFCSVSAVDRAFAFLVGTPVCLLSLAFLVLLGYKLQWGGPGFSSAYVFIPLWLFAMGLFCVLVTLALVSYGNKRGFWGRLLFWGLSLPGSVTATLVLAAVRLDGGSVHTAFLAIPTLFWWVPLLYHTSRSAATRLRQPTLVQPLPELSSAELNAIENELIATYGEGIYYAHDDPYKDPYHQPLSAQLQATRELLEA</sequence>
<protein>
    <recommendedName>
        <fullName evidence="2">F-box domain-containing protein</fullName>
    </recommendedName>
</protein>
<keyword evidence="1" id="KW-0472">Membrane</keyword>
<feature type="transmembrane region" description="Helical" evidence="1">
    <location>
        <begin position="286"/>
        <end position="309"/>
    </location>
</feature>
<dbReference type="PROSITE" id="PS50181">
    <property type="entry name" value="FBOX"/>
    <property type="match status" value="1"/>
</dbReference>
<evidence type="ECO:0000313" key="4">
    <source>
        <dbReference type="Proteomes" id="UP001141327"/>
    </source>
</evidence>
<feature type="domain" description="F-box" evidence="2">
    <location>
        <begin position="1"/>
        <end position="47"/>
    </location>
</feature>
<dbReference type="Pfam" id="PF12937">
    <property type="entry name" value="F-box-like"/>
    <property type="match status" value="1"/>
</dbReference>
<feature type="transmembrane region" description="Helical" evidence="1">
    <location>
        <begin position="221"/>
        <end position="240"/>
    </location>
</feature>
<reference evidence="3" key="1">
    <citation type="journal article" date="2022" name="bioRxiv">
        <title>Genomics of Preaxostyla Flagellates Illuminates Evolutionary Transitions and the Path Towards Mitochondrial Loss.</title>
        <authorList>
            <person name="Novak L.V.F."/>
            <person name="Treitli S.C."/>
            <person name="Pyrih J."/>
            <person name="Halakuc P."/>
            <person name="Pipaliya S.V."/>
            <person name="Vacek V."/>
            <person name="Brzon O."/>
            <person name="Soukal P."/>
            <person name="Eme L."/>
            <person name="Dacks J.B."/>
            <person name="Karnkowska A."/>
            <person name="Elias M."/>
            <person name="Hampl V."/>
        </authorList>
    </citation>
    <scope>NUCLEOTIDE SEQUENCE</scope>
    <source>
        <strain evidence="3">RCP-MX</strain>
    </source>
</reference>
<feature type="transmembrane region" description="Helical" evidence="1">
    <location>
        <begin position="144"/>
        <end position="168"/>
    </location>
</feature>
<accession>A0ABQ8ULV2</accession>
<evidence type="ECO:0000259" key="2">
    <source>
        <dbReference type="PROSITE" id="PS50181"/>
    </source>
</evidence>
<dbReference type="Proteomes" id="UP001141327">
    <property type="component" value="Unassembled WGS sequence"/>
</dbReference>
<evidence type="ECO:0000313" key="3">
    <source>
        <dbReference type="EMBL" id="KAJ4459243.1"/>
    </source>
</evidence>